<keyword evidence="6" id="KW-0675">Receptor</keyword>
<feature type="transmembrane region" description="Helical" evidence="8">
    <location>
        <begin position="516"/>
        <end position="538"/>
    </location>
</feature>
<keyword evidence="5 8" id="KW-0472">Membrane</keyword>
<keyword evidence="11" id="KW-1185">Reference proteome</keyword>
<reference evidence="10 11" key="1">
    <citation type="submission" date="2024-05" db="EMBL/GenBank/DDBJ databases">
        <title>Culex pipiens pipiens assembly and annotation.</title>
        <authorList>
            <person name="Alout H."/>
            <person name="Durand T."/>
        </authorList>
    </citation>
    <scope>NUCLEOTIDE SEQUENCE [LARGE SCALE GENOMIC DNA]</scope>
    <source>
        <strain evidence="10">HA-2024</strain>
        <tissue evidence="10">Whole body</tissue>
    </source>
</reference>
<evidence type="ECO:0000256" key="6">
    <source>
        <dbReference type="ARBA" id="ARBA00023170"/>
    </source>
</evidence>
<evidence type="ECO:0000256" key="2">
    <source>
        <dbReference type="ARBA" id="ARBA00022475"/>
    </source>
</evidence>
<evidence type="ECO:0000256" key="7">
    <source>
        <dbReference type="ARBA" id="ARBA00023180"/>
    </source>
</evidence>
<feature type="signal peptide" evidence="9">
    <location>
        <begin position="1"/>
        <end position="20"/>
    </location>
</feature>
<feature type="chain" id="PRO_5044748495" description="Ionotropic receptor" evidence="9">
    <location>
        <begin position="21"/>
        <end position="556"/>
    </location>
</feature>
<dbReference type="PANTHER" id="PTHR42643:SF41">
    <property type="entry name" value="IONOTROPIC RECEPTOR 20A-RELATED"/>
    <property type="match status" value="1"/>
</dbReference>
<evidence type="ECO:0008006" key="12">
    <source>
        <dbReference type="Google" id="ProtNLM"/>
    </source>
</evidence>
<dbReference type="EMBL" id="JBEHCU010010275">
    <property type="protein sequence ID" value="KAL1378504.1"/>
    <property type="molecule type" value="Genomic_DNA"/>
</dbReference>
<keyword evidence="4 8" id="KW-1133">Transmembrane helix</keyword>
<keyword evidence="7" id="KW-0325">Glycoprotein</keyword>
<keyword evidence="9" id="KW-0732">Signal</keyword>
<feature type="transmembrane region" description="Helical" evidence="8">
    <location>
        <begin position="289"/>
        <end position="309"/>
    </location>
</feature>
<dbReference type="PANTHER" id="PTHR42643">
    <property type="entry name" value="IONOTROPIC RECEPTOR 20A-RELATED"/>
    <property type="match status" value="1"/>
</dbReference>
<evidence type="ECO:0000256" key="5">
    <source>
        <dbReference type="ARBA" id="ARBA00023136"/>
    </source>
</evidence>
<evidence type="ECO:0000313" key="11">
    <source>
        <dbReference type="Proteomes" id="UP001562425"/>
    </source>
</evidence>
<accession>A0ABD1CRU4</accession>
<protein>
    <recommendedName>
        <fullName evidence="12">Ionotropic receptor</fullName>
    </recommendedName>
</protein>
<dbReference type="InterPro" id="IPR052192">
    <property type="entry name" value="Insect_Ionotropic_Sensory_Rcpt"/>
</dbReference>
<feature type="transmembrane region" description="Helical" evidence="8">
    <location>
        <begin position="339"/>
        <end position="364"/>
    </location>
</feature>
<evidence type="ECO:0000256" key="3">
    <source>
        <dbReference type="ARBA" id="ARBA00022692"/>
    </source>
</evidence>
<evidence type="ECO:0000256" key="9">
    <source>
        <dbReference type="SAM" id="SignalP"/>
    </source>
</evidence>
<sequence length="556" mass="63289">MTHFGRKLTIFIAIIRIVDAVNVPYSLEDYVVSVIKHLTSVDTADPSVVFYDLSPRNPFQGGILGKVLRDPLLENVGRSVISCGEAMNRTEHLPTKPSLILLQGDIFFCFNRLLRHLQAFSSSTKVLILVSSKEEELMYVRVTISLRFFNVVVITVRASYDNVRHFPNPTHLFVDKRFVNLQGVPITVTERSQRYGCGQFSIVLLESTASRLNTTGQALQHHCSDSGSFCYEEFMVDNDVDFDCTLYTMRATTESLFETLAAAMTSSEVVLVPRSPLILLQLFVIPFDWTVWLILSVLIGILEIIHLMYSSTFRNDPLLFVVCGFEEHDLHKTSRREKLILLSMVVLMFFITNAYSTKLIAMLINRPPSHPIRTLQDLVESGIKIKSNAQVHSYLSKHHILGNLTVLSNETVINMDMVHAHVVVRETAVGVLPMYYDHEHRLFRYHILDQTLNMVIYKFRLGRRSRLLEAFQFVCTALIEAGIEDYWRSTKFGNFVQLEATHNEIDEMLHFADLRLAWIALLGGMVASGAVFGLEVCLNKIICGSFSIIPLGRRRY</sequence>
<dbReference type="AlphaFoldDB" id="A0ABD1CRU4"/>
<evidence type="ECO:0000256" key="8">
    <source>
        <dbReference type="SAM" id="Phobius"/>
    </source>
</evidence>
<comment type="caution">
    <text evidence="10">The sequence shown here is derived from an EMBL/GenBank/DDBJ whole genome shotgun (WGS) entry which is preliminary data.</text>
</comment>
<keyword evidence="2" id="KW-1003">Cell membrane</keyword>
<name>A0ABD1CRU4_CULPP</name>
<dbReference type="GO" id="GO:0005886">
    <property type="term" value="C:plasma membrane"/>
    <property type="evidence" value="ECO:0007669"/>
    <property type="project" value="UniProtKB-SubCell"/>
</dbReference>
<evidence type="ECO:0000313" key="10">
    <source>
        <dbReference type="EMBL" id="KAL1378504.1"/>
    </source>
</evidence>
<evidence type="ECO:0000256" key="4">
    <source>
        <dbReference type="ARBA" id="ARBA00022989"/>
    </source>
</evidence>
<organism evidence="10 11">
    <name type="scientific">Culex pipiens pipiens</name>
    <name type="common">Northern house mosquito</name>
    <dbReference type="NCBI Taxonomy" id="38569"/>
    <lineage>
        <taxon>Eukaryota</taxon>
        <taxon>Metazoa</taxon>
        <taxon>Ecdysozoa</taxon>
        <taxon>Arthropoda</taxon>
        <taxon>Hexapoda</taxon>
        <taxon>Insecta</taxon>
        <taxon>Pterygota</taxon>
        <taxon>Neoptera</taxon>
        <taxon>Endopterygota</taxon>
        <taxon>Diptera</taxon>
        <taxon>Nematocera</taxon>
        <taxon>Culicoidea</taxon>
        <taxon>Culicidae</taxon>
        <taxon>Culicinae</taxon>
        <taxon>Culicini</taxon>
        <taxon>Culex</taxon>
        <taxon>Culex</taxon>
    </lineage>
</organism>
<comment type="subcellular location">
    <subcellularLocation>
        <location evidence="1">Cell membrane</location>
        <topology evidence="1">Multi-pass membrane protein</topology>
    </subcellularLocation>
</comment>
<proteinExistence type="predicted"/>
<gene>
    <name evidence="10" type="ORF">pipiens_015550</name>
</gene>
<keyword evidence="3 8" id="KW-0812">Transmembrane</keyword>
<dbReference type="Proteomes" id="UP001562425">
    <property type="component" value="Unassembled WGS sequence"/>
</dbReference>
<evidence type="ECO:0000256" key="1">
    <source>
        <dbReference type="ARBA" id="ARBA00004651"/>
    </source>
</evidence>